<accession>A0A2T7W5D1</accession>
<evidence type="ECO:0000313" key="2">
    <source>
        <dbReference type="Proteomes" id="UP000244649"/>
    </source>
</evidence>
<sequence>MDRRIVTVVDEEVRMPKRTVAAVLGALALAAGLVAAPAPAGAVVRLDPPSDTASAPLLADCSSVTPNGRAYARLHAIPLCGADTIPEDRPLRTETVGGEECGTVTLTATGRGGGLASIAWRAASNTGPITGVTLDVSYVGRLGGAVRRYLQDEASLHATGRTLAYVGAGRATATVSGTIQTFTATCRVAPTSVRIQAR</sequence>
<protein>
    <submittedName>
        <fullName evidence="1">Uncharacterized protein</fullName>
    </submittedName>
</protein>
<proteinExistence type="predicted"/>
<dbReference type="Proteomes" id="UP000244649">
    <property type="component" value="Unassembled WGS sequence"/>
</dbReference>
<comment type="caution">
    <text evidence="1">The sequence shown here is derived from an EMBL/GenBank/DDBJ whole genome shotgun (WGS) entry which is preliminary data.</text>
</comment>
<dbReference type="EMBL" id="QDFT01000042">
    <property type="protein sequence ID" value="PVE64552.1"/>
    <property type="molecule type" value="Genomic_DNA"/>
</dbReference>
<reference evidence="1 2" key="1">
    <citation type="submission" date="2018-04" db="EMBL/GenBank/DDBJ databases">
        <authorList>
            <person name="Go L.Y."/>
            <person name="Mitchell J.A."/>
        </authorList>
    </citation>
    <scope>NUCLEOTIDE SEQUENCE [LARGE SCALE GENOMIC DNA]</scope>
    <source>
        <strain evidence="1 2">TPD7010</strain>
    </source>
</reference>
<organism evidence="1 2">
    <name type="scientific">Microbacterium testaceum</name>
    <name type="common">Aureobacterium testaceum</name>
    <name type="synonym">Brevibacterium testaceum</name>
    <dbReference type="NCBI Taxonomy" id="2033"/>
    <lineage>
        <taxon>Bacteria</taxon>
        <taxon>Bacillati</taxon>
        <taxon>Actinomycetota</taxon>
        <taxon>Actinomycetes</taxon>
        <taxon>Micrococcales</taxon>
        <taxon>Microbacteriaceae</taxon>
        <taxon>Microbacterium</taxon>
    </lineage>
</organism>
<gene>
    <name evidence="1" type="ORF">DC432_13390</name>
</gene>
<dbReference type="AlphaFoldDB" id="A0A2T7W5D1"/>
<name>A0A2T7W5D1_MICTE</name>
<evidence type="ECO:0000313" key="1">
    <source>
        <dbReference type="EMBL" id="PVE64552.1"/>
    </source>
</evidence>